<gene>
    <name evidence="1" type="ORF">IGM_01984</name>
</gene>
<comment type="caution">
    <text evidence="1">The sequence shown here is derived from an EMBL/GenBank/DDBJ whole genome shotgun (WGS) entry which is preliminary data.</text>
</comment>
<sequence length="31" mass="3847">MYKWHVLSKASKENVVIENKLKHLYVRKIKY</sequence>
<dbReference type="AlphaFoldDB" id="A0A9W5QWI6"/>
<evidence type="ECO:0000313" key="2">
    <source>
        <dbReference type="Proteomes" id="UP000014009"/>
    </source>
</evidence>
<accession>A0A9W5QWI6</accession>
<evidence type="ECO:0000313" key="1">
    <source>
        <dbReference type="EMBL" id="EOP91338.1"/>
    </source>
</evidence>
<dbReference type="Proteomes" id="UP000014009">
    <property type="component" value="Unassembled WGS sequence"/>
</dbReference>
<organism evidence="1 2">
    <name type="scientific">Bacillus cereus HuB4-4</name>
    <dbReference type="NCBI Taxonomy" id="1053211"/>
    <lineage>
        <taxon>Bacteria</taxon>
        <taxon>Bacillati</taxon>
        <taxon>Bacillota</taxon>
        <taxon>Bacilli</taxon>
        <taxon>Bacillales</taxon>
        <taxon>Bacillaceae</taxon>
        <taxon>Bacillus</taxon>
        <taxon>Bacillus cereus group</taxon>
    </lineage>
</organism>
<proteinExistence type="predicted"/>
<dbReference type="EMBL" id="AHEF01000039">
    <property type="protein sequence ID" value="EOP91338.1"/>
    <property type="molecule type" value="Genomic_DNA"/>
</dbReference>
<name>A0A9W5QWI6_BACCE</name>
<protein>
    <submittedName>
        <fullName evidence="1">Uncharacterized protein</fullName>
    </submittedName>
</protein>
<reference evidence="1 2" key="1">
    <citation type="submission" date="2012-12" db="EMBL/GenBank/DDBJ databases">
        <title>The Genome Sequence of Bacillus cereus HuB4-4.</title>
        <authorList>
            <consortium name="The Broad Institute Genome Sequencing Platform"/>
            <consortium name="The Broad Institute Genome Sequencing Center for Infectious Disease"/>
            <person name="Feldgarden M."/>
            <person name="Van der Auwera G.A."/>
            <person name="Mahillon J."/>
            <person name="Duprez V."/>
            <person name="Timmery S."/>
            <person name="Mattelet C."/>
            <person name="Dierick K."/>
            <person name="Sun M."/>
            <person name="Yu Z."/>
            <person name="Zhu L."/>
            <person name="Hu X."/>
            <person name="Shank E.B."/>
            <person name="Swiecicka I."/>
            <person name="Hansen B.M."/>
            <person name="Andrup L."/>
            <person name="Walker B."/>
            <person name="Young S.K."/>
            <person name="Zeng Q."/>
            <person name="Gargeya S."/>
            <person name="Fitzgerald M."/>
            <person name="Haas B."/>
            <person name="Abouelleil A."/>
            <person name="Alvarado L."/>
            <person name="Arachchi H.M."/>
            <person name="Berlin A.M."/>
            <person name="Chapman S.B."/>
            <person name="Dewar J."/>
            <person name="Goldberg J."/>
            <person name="Griggs A."/>
            <person name="Gujja S."/>
            <person name="Hansen M."/>
            <person name="Howarth C."/>
            <person name="Imamovic A."/>
            <person name="Larimer J."/>
            <person name="McCowan C."/>
            <person name="Murphy C."/>
            <person name="Neiman D."/>
            <person name="Pearson M."/>
            <person name="Priest M."/>
            <person name="Roberts A."/>
            <person name="Saif S."/>
            <person name="Shea T."/>
            <person name="Sisk P."/>
            <person name="Sykes S."/>
            <person name="Wortman J."/>
            <person name="Nusbaum C."/>
            <person name="Birren B."/>
        </authorList>
    </citation>
    <scope>NUCLEOTIDE SEQUENCE [LARGE SCALE GENOMIC DNA]</scope>
    <source>
        <strain evidence="1 2">HuB4-4</strain>
    </source>
</reference>